<comment type="caution">
    <text evidence="1">The sequence shown here is derived from an EMBL/GenBank/DDBJ whole genome shotgun (WGS) entry which is preliminary data.</text>
</comment>
<name>A0ACB5UHU6_9FIRM</name>
<dbReference type="Proteomes" id="UP001374599">
    <property type="component" value="Unassembled WGS sequence"/>
</dbReference>
<reference evidence="1" key="1">
    <citation type="submission" date="2023-09" db="EMBL/GenBank/DDBJ databases">
        <title>Vallitalea sediminicola and Vallitalea maricola sp. nov., anaerobic bacteria isolated from marine sediment.</title>
        <authorList>
            <person name="Hirano S."/>
            <person name="Maeda A."/>
            <person name="Terahara T."/>
            <person name="Mori K."/>
            <person name="Hamada M."/>
            <person name="Matsumoto R."/>
            <person name="Kobayashi T."/>
        </authorList>
    </citation>
    <scope>NUCLEOTIDE SEQUENCE</scope>
    <source>
        <strain evidence="1">AN17-2</strain>
    </source>
</reference>
<organism evidence="1 2">
    <name type="scientific">Vallitalea maricola</name>
    <dbReference type="NCBI Taxonomy" id="3074433"/>
    <lineage>
        <taxon>Bacteria</taxon>
        <taxon>Bacillati</taxon>
        <taxon>Bacillota</taxon>
        <taxon>Clostridia</taxon>
        <taxon>Lachnospirales</taxon>
        <taxon>Vallitaleaceae</taxon>
        <taxon>Vallitalea</taxon>
    </lineage>
</organism>
<proteinExistence type="predicted"/>
<gene>
    <name evidence="1" type="ORF">AN2V17_15580</name>
</gene>
<dbReference type="EMBL" id="BTPU01000023">
    <property type="protein sequence ID" value="GMQ62326.1"/>
    <property type="molecule type" value="Genomic_DNA"/>
</dbReference>
<evidence type="ECO:0000313" key="1">
    <source>
        <dbReference type="EMBL" id="GMQ62326.1"/>
    </source>
</evidence>
<keyword evidence="2" id="KW-1185">Reference proteome</keyword>
<sequence length="278" mass="31799">MKKRKAGKIIFHVVMIFLALLSIFPFIWTISASFKTTGQLYNESPLKLIPKPFIVENYKRTWELLPFTSFLRNSLFISMIVPSLMILLSSMAAYAFAKLRFKGKNIIFMLILATMMLPSHVTLIPNYSIVRMLHWIDKYVAIMIPPLFTGINAFNIFFFRQYFLSIPKELEDAAIIDGCSRFKLFFTIIMPNSKPAIATVGILSFRSIWNSFLWPSIVLNTYDKMTLTVGLKYFQGVVSNWGELLAGTTVALIPVLVVFLIFQKYFIQTSMDSGFGGK</sequence>
<protein>
    <submittedName>
        <fullName evidence="1">Carbohydrate ABC transporter permease</fullName>
    </submittedName>
</protein>
<evidence type="ECO:0000313" key="2">
    <source>
        <dbReference type="Proteomes" id="UP001374599"/>
    </source>
</evidence>
<accession>A0ACB5UHU6</accession>